<accession>A0A369BIW5</accession>
<dbReference type="GO" id="GO:0043565">
    <property type="term" value="F:sequence-specific DNA binding"/>
    <property type="evidence" value="ECO:0007669"/>
    <property type="project" value="InterPro"/>
</dbReference>
<dbReference type="PROSITE" id="PS01124">
    <property type="entry name" value="HTH_ARAC_FAMILY_2"/>
    <property type="match status" value="1"/>
</dbReference>
<dbReference type="Gene3D" id="1.10.10.60">
    <property type="entry name" value="Homeodomain-like"/>
    <property type="match status" value="1"/>
</dbReference>
<evidence type="ECO:0000256" key="2">
    <source>
        <dbReference type="ARBA" id="ARBA00023125"/>
    </source>
</evidence>
<comment type="caution">
    <text evidence="5">The sequence shown here is derived from an EMBL/GenBank/DDBJ whole genome shotgun (WGS) entry which is preliminary data.</text>
</comment>
<dbReference type="InterPro" id="IPR018060">
    <property type="entry name" value="HTH_AraC"/>
</dbReference>
<dbReference type="Pfam" id="PF12833">
    <property type="entry name" value="HTH_18"/>
    <property type="match status" value="1"/>
</dbReference>
<proteinExistence type="predicted"/>
<dbReference type="SMART" id="SM00342">
    <property type="entry name" value="HTH_ARAC"/>
    <property type="match status" value="1"/>
</dbReference>
<protein>
    <submittedName>
        <fullName evidence="5">AraC-like DNA-binding protein</fullName>
    </submittedName>
</protein>
<keyword evidence="1" id="KW-0805">Transcription regulation</keyword>
<reference evidence="5 6" key="1">
    <citation type="submission" date="2018-07" db="EMBL/GenBank/DDBJ databases">
        <title>Genomic Encyclopedia of Type Strains, Phase IV (KMG-IV): sequencing the most valuable type-strain genomes for metagenomic binning, comparative biology and taxonomic classification.</title>
        <authorList>
            <person name="Goeker M."/>
        </authorList>
    </citation>
    <scope>NUCLEOTIDE SEQUENCE [LARGE SCALE GENOMIC DNA]</scope>
    <source>
        <strain evidence="5 6">DSM 27016</strain>
    </source>
</reference>
<evidence type="ECO:0000256" key="3">
    <source>
        <dbReference type="ARBA" id="ARBA00023163"/>
    </source>
</evidence>
<evidence type="ECO:0000256" key="1">
    <source>
        <dbReference type="ARBA" id="ARBA00023015"/>
    </source>
</evidence>
<keyword evidence="6" id="KW-1185">Reference proteome</keyword>
<dbReference type="Pfam" id="PF20240">
    <property type="entry name" value="DUF6597"/>
    <property type="match status" value="1"/>
</dbReference>
<dbReference type="InterPro" id="IPR050204">
    <property type="entry name" value="AraC_XylS_family_regulators"/>
</dbReference>
<gene>
    <name evidence="5" type="ORF">DFR58_101305</name>
</gene>
<organism evidence="5 6">
    <name type="scientific">Anaerobacterium chartisolvens</name>
    <dbReference type="NCBI Taxonomy" id="1297424"/>
    <lineage>
        <taxon>Bacteria</taxon>
        <taxon>Bacillati</taxon>
        <taxon>Bacillota</taxon>
        <taxon>Clostridia</taxon>
        <taxon>Eubacteriales</taxon>
        <taxon>Oscillospiraceae</taxon>
        <taxon>Anaerobacterium</taxon>
    </lineage>
</organism>
<keyword evidence="3" id="KW-0804">Transcription</keyword>
<dbReference type="OrthoDB" id="323290at2"/>
<dbReference type="RefSeq" id="WP_114296031.1">
    <property type="nucleotide sequence ID" value="NZ_QPJT01000001.1"/>
</dbReference>
<dbReference type="GO" id="GO:0003700">
    <property type="term" value="F:DNA-binding transcription factor activity"/>
    <property type="evidence" value="ECO:0007669"/>
    <property type="project" value="InterPro"/>
</dbReference>
<evidence type="ECO:0000259" key="4">
    <source>
        <dbReference type="PROSITE" id="PS01124"/>
    </source>
</evidence>
<evidence type="ECO:0000313" key="6">
    <source>
        <dbReference type="Proteomes" id="UP000253034"/>
    </source>
</evidence>
<name>A0A369BIW5_9FIRM</name>
<dbReference type="PANTHER" id="PTHR46796">
    <property type="entry name" value="HTH-TYPE TRANSCRIPTIONAL ACTIVATOR RHAS-RELATED"/>
    <property type="match status" value="1"/>
</dbReference>
<dbReference type="Proteomes" id="UP000253034">
    <property type="component" value="Unassembled WGS sequence"/>
</dbReference>
<evidence type="ECO:0000313" key="5">
    <source>
        <dbReference type="EMBL" id="RCX21095.1"/>
    </source>
</evidence>
<dbReference type="InterPro" id="IPR046532">
    <property type="entry name" value="DUF6597"/>
</dbReference>
<dbReference type="PANTHER" id="PTHR46796:SF13">
    <property type="entry name" value="HTH-TYPE TRANSCRIPTIONAL ACTIVATOR RHAS"/>
    <property type="match status" value="1"/>
</dbReference>
<sequence>MVKELYKLYRPITATPFSCGETYIEIPPCETLAPYICCFWGTSKNIKTVAPNEIQNGVVIPDTCMDIIWEVDFTNNQIGNSFCGIQDISFISSSKNISVEVCTFAIRFYAWAVILFADEDMKSVLNSFFDTGYYFKDFKYKLESALLNRNTIAERIEITEKYLLQRINKNRENHNVMNSIYKMLISRGNVSIKELTEYASVSPRQLERLFKQVIGTSPKQFTNLLRYQYLWQDIVCRKYFNVQDAVFKYGYCDQAHLLNDFKSYHTMTPTQAKEYALKSN</sequence>
<feature type="domain" description="HTH araC/xylS-type" evidence="4">
    <location>
        <begin position="174"/>
        <end position="275"/>
    </location>
</feature>
<dbReference type="EMBL" id="QPJT01000001">
    <property type="protein sequence ID" value="RCX21095.1"/>
    <property type="molecule type" value="Genomic_DNA"/>
</dbReference>
<dbReference type="AlphaFoldDB" id="A0A369BIW5"/>
<keyword evidence="2 5" id="KW-0238">DNA-binding</keyword>